<keyword evidence="2" id="KW-1185">Reference proteome</keyword>
<dbReference type="EMBL" id="FNCG01000016">
    <property type="protein sequence ID" value="SDI14922.1"/>
    <property type="molecule type" value="Genomic_DNA"/>
</dbReference>
<evidence type="ECO:0000313" key="2">
    <source>
        <dbReference type="Proteomes" id="UP000199705"/>
    </source>
</evidence>
<gene>
    <name evidence="1" type="ORF">SAMN05192573_116152</name>
</gene>
<sequence length="48" mass="5703">MDKDVFDNTNIGAKYFRLRTFLYTKILVDALWIRVKNKSLLALAAWRL</sequence>
<dbReference type="Proteomes" id="UP000199705">
    <property type="component" value="Unassembled WGS sequence"/>
</dbReference>
<evidence type="ECO:0000313" key="1">
    <source>
        <dbReference type="EMBL" id="SDI14922.1"/>
    </source>
</evidence>
<dbReference type="AlphaFoldDB" id="A0A1G8I7W2"/>
<name>A0A1G8I7W2_9SPHI</name>
<accession>A0A1G8I7W2</accession>
<organism evidence="1 2">
    <name type="scientific">Mucilaginibacter gossypii</name>
    <dbReference type="NCBI Taxonomy" id="551996"/>
    <lineage>
        <taxon>Bacteria</taxon>
        <taxon>Pseudomonadati</taxon>
        <taxon>Bacteroidota</taxon>
        <taxon>Sphingobacteriia</taxon>
        <taxon>Sphingobacteriales</taxon>
        <taxon>Sphingobacteriaceae</taxon>
        <taxon>Mucilaginibacter</taxon>
    </lineage>
</organism>
<proteinExistence type="predicted"/>
<reference evidence="2" key="1">
    <citation type="submission" date="2016-10" db="EMBL/GenBank/DDBJ databases">
        <authorList>
            <person name="Varghese N."/>
            <person name="Submissions S."/>
        </authorList>
    </citation>
    <scope>NUCLEOTIDE SEQUENCE [LARGE SCALE GENOMIC DNA]</scope>
    <source>
        <strain evidence="2">Gh-67</strain>
    </source>
</reference>
<protein>
    <submittedName>
        <fullName evidence="1">Uncharacterized protein</fullName>
    </submittedName>
</protein>